<comment type="caution">
    <text evidence="1">The sequence shown here is derived from an EMBL/GenBank/DDBJ whole genome shotgun (WGS) entry which is preliminary data.</text>
</comment>
<organism evidence="1 2">
    <name type="scientific">Staphylococcus warneri</name>
    <dbReference type="NCBI Taxonomy" id="1292"/>
    <lineage>
        <taxon>Bacteria</taxon>
        <taxon>Bacillati</taxon>
        <taxon>Bacillota</taxon>
        <taxon>Bacilli</taxon>
        <taxon>Bacillales</taxon>
        <taxon>Staphylococcaceae</taxon>
        <taxon>Staphylococcus</taxon>
    </lineage>
</organism>
<reference evidence="1 2" key="1">
    <citation type="journal article" date="2016" name="Front. Microbiol.">
        <title>Comprehensive Phylogenetic Analysis of Bovine Non-aureus Staphylococci Species Based on Whole-Genome Sequencing.</title>
        <authorList>
            <person name="Naushad S."/>
            <person name="Barkema H.W."/>
            <person name="Luby C."/>
            <person name="Condas L.A."/>
            <person name="Nobrega D.B."/>
            <person name="Carson D.A."/>
            <person name="De Buck J."/>
        </authorList>
    </citation>
    <scope>NUCLEOTIDE SEQUENCE [LARGE SCALE GENOMIC DNA]</scope>
    <source>
        <strain evidence="1 2">SNUC 2993</strain>
    </source>
</reference>
<proteinExistence type="predicted"/>
<name>A0A2T4PYB2_STAWA</name>
<protein>
    <submittedName>
        <fullName evidence="1">Uncharacterized protein</fullName>
    </submittedName>
</protein>
<dbReference type="EMBL" id="PZEV01000043">
    <property type="protein sequence ID" value="PTI49961.1"/>
    <property type="molecule type" value="Genomic_DNA"/>
</dbReference>
<evidence type="ECO:0000313" key="2">
    <source>
        <dbReference type="Proteomes" id="UP000240717"/>
    </source>
</evidence>
<dbReference type="Proteomes" id="UP000240717">
    <property type="component" value="Unassembled WGS sequence"/>
</dbReference>
<sequence length="76" mass="8943">MKVIRISQYDYETLFNNIISVSITRFGITKIEGVKVIRNFTIDFENIAMILWLLIIPNVLDESISKYLKNDNIYNI</sequence>
<dbReference type="AlphaFoldDB" id="A0A2T4PYB2"/>
<gene>
    <name evidence="1" type="ORF">BU085_10660</name>
</gene>
<evidence type="ECO:0000313" key="1">
    <source>
        <dbReference type="EMBL" id="PTI49961.1"/>
    </source>
</evidence>
<accession>A0A2T4PYB2</accession>